<dbReference type="InterPro" id="IPR005155">
    <property type="entry name" value="UPF0113_PUA"/>
</dbReference>
<dbReference type="InterPro" id="IPR036974">
    <property type="entry name" value="PUA_sf"/>
</dbReference>
<dbReference type="SUPFAM" id="SSF88697">
    <property type="entry name" value="PUA domain-like"/>
    <property type="match status" value="1"/>
</dbReference>
<dbReference type="InterPro" id="IPR016686">
    <property type="entry name" value="Ribosomal_synth_fac_NIP7"/>
</dbReference>
<dbReference type="SMART" id="SM00359">
    <property type="entry name" value="PUA"/>
    <property type="match status" value="1"/>
</dbReference>
<keyword evidence="4 6" id="KW-0694">RNA-binding</keyword>
<sequence length="177" mass="20306">MRELTEEENTKVCKKLEQYIGNRLKELLEAPNKLFLHNKRIYITTEDIYKRASIFGREKLVGAGIVIGKFTKSEKFRLSITSLHLLSKYAIHKVWIKSSAEMNFLYENNIIKGHILKISDDVPRNGVVFVFNHMDVPLGFGVTTKSSMSLNISDSNNLIVIRQADTGEYIRNENTLV</sequence>
<evidence type="ECO:0000256" key="3">
    <source>
        <dbReference type="ARBA" id="ARBA00022517"/>
    </source>
</evidence>
<name>A0ABQ7I076_9MICR</name>
<dbReference type="PIRSF" id="PIRSF017190">
    <property type="entry name" value="Rbsml_synth_fac_NIP7"/>
    <property type="match status" value="1"/>
</dbReference>
<evidence type="ECO:0000259" key="7">
    <source>
        <dbReference type="SMART" id="SM00359"/>
    </source>
</evidence>
<comment type="similarity">
    <text evidence="2 6">Belongs to the NIP7 family.</text>
</comment>
<comment type="function">
    <text evidence="6">Required for proper 27S pre-rRNA processing and 60S ribosome subunit assembly.</text>
</comment>
<accession>A0ABQ7I076</accession>
<dbReference type="PROSITE" id="PS50890">
    <property type="entry name" value="PUA"/>
    <property type="match status" value="1"/>
</dbReference>
<dbReference type="Gene3D" id="2.30.130.10">
    <property type="entry name" value="PUA domain"/>
    <property type="match status" value="1"/>
</dbReference>
<keyword evidence="5 6" id="KW-0539">Nucleus</keyword>
<evidence type="ECO:0000313" key="9">
    <source>
        <dbReference type="Proteomes" id="UP001516464"/>
    </source>
</evidence>
<comment type="caution">
    <text evidence="8">The sequence shown here is derived from an EMBL/GenBank/DDBJ whole genome shotgun (WGS) entry which is preliminary data.</text>
</comment>
<dbReference type="CDD" id="cd21151">
    <property type="entry name" value="PUA_Nip7-like"/>
    <property type="match status" value="1"/>
</dbReference>
<organism evidence="8 9">
    <name type="scientific">Astathelohania contejeani</name>
    <dbReference type="NCBI Taxonomy" id="164912"/>
    <lineage>
        <taxon>Eukaryota</taxon>
        <taxon>Fungi</taxon>
        <taxon>Fungi incertae sedis</taxon>
        <taxon>Microsporidia</taxon>
        <taxon>Astathelohaniidae</taxon>
        <taxon>Astathelohania</taxon>
    </lineage>
</organism>
<dbReference type="InterPro" id="IPR002478">
    <property type="entry name" value="PUA"/>
</dbReference>
<comment type="subcellular location">
    <subcellularLocation>
        <location evidence="1">Nucleus</location>
        <location evidence="1">Nucleolus</location>
    </subcellularLocation>
</comment>
<keyword evidence="3 6" id="KW-0690">Ribosome biogenesis</keyword>
<comment type="subunit">
    <text evidence="6">Interacts with pre-ribosome complex.</text>
</comment>
<dbReference type="Gene3D" id="3.10.450.220">
    <property type="match status" value="1"/>
</dbReference>
<gene>
    <name evidence="8" type="primary">NIP7</name>
    <name evidence="8" type="ORF">TCON_0987</name>
</gene>
<protein>
    <recommendedName>
        <fullName evidence="6">60S ribosome subunit biogenesis protein NIP7</fullName>
    </recommendedName>
</protein>
<dbReference type="EMBL" id="SBIQ01000050">
    <property type="protein sequence ID" value="KAF7683806.1"/>
    <property type="molecule type" value="Genomic_DNA"/>
</dbReference>
<dbReference type="InterPro" id="IPR040598">
    <property type="entry name" value="NIP7_N"/>
</dbReference>
<feature type="domain" description="PUA" evidence="7">
    <location>
        <begin position="92"/>
        <end position="168"/>
    </location>
</feature>
<dbReference type="Proteomes" id="UP001516464">
    <property type="component" value="Unassembled WGS sequence"/>
</dbReference>
<dbReference type="InterPro" id="IPR015947">
    <property type="entry name" value="PUA-like_sf"/>
</dbReference>
<evidence type="ECO:0000256" key="6">
    <source>
        <dbReference type="PIRNR" id="PIRNR017190"/>
    </source>
</evidence>
<proteinExistence type="inferred from homology"/>
<evidence type="ECO:0000256" key="4">
    <source>
        <dbReference type="ARBA" id="ARBA00022884"/>
    </source>
</evidence>
<dbReference type="SUPFAM" id="SSF88802">
    <property type="entry name" value="Pre-PUA domain"/>
    <property type="match status" value="1"/>
</dbReference>
<keyword evidence="9" id="KW-1185">Reference proteome</keyword>
<dbReference type="Pfam" id="PF17833">
    <property type="entry name" value="pre-PUA_NIP7"/>
    <property type="match status" value="1"/>
</dbReference>
<dbReference type="Pfam" id="PF03657">
    <property type="entry name" value="UPF0113"/>
    <property type="match status" value="1"/>
</dbReference>
<dbReference type="CDD" id="cd21146">
    <property type="entry name" value="Nip7_N_euk"/>
    <property type="match status" value="1"/>
</dbReference>
<evidence type="ECO:0000256" key="2">
    <source>
        <dbReference type="ARBA" id="ARBA00009895"/>
    </source>
</evidence>
<dbReference type="InterPro" id="IPR055359">
    <property type="entry name" value="Nip7_N_euk"/>
</dbReference>
<evidence type="ECO:0000256" key="5">
    <source>
        <dbReference type="ARBA" id="ARBA00023242"/>
    </source>
</evidence>
<reference evidence="8 9" key="1">
    <citation type="submission" date="2019-01" db="EMBL/GenBank/DDBJ databases">
        <title>Genomes sequencing and comparative genomics of infectious freshwater microsporidia, Cucumispora dikerogammari and Thelohania contejeani.</title>
        <authorList>
            <person name="Cormier A."/>
            <person name="Giraud I."/>
            <person name="Wattier R."/>
            <person name="Teixeira M."/>
            <person name="Grandjean F."/>
            <person name="Rigaud T."/>
            <person name="Cordaux R."/>
        </authorList>
    </citation>
    <scope>NUCLEOTIDE SEQUENCE [LARGE SCALE GENOMIC DNA]</scope>
    <source>
        <strain evidence="8">T1</strain>
        <tissue evidence="8">Spores</tissue>
    </source>
</reference>
<evidence type="ECO:0000256" key="1">
    <source>
        <dbReference type="ARBA" id="ARBA00004604"/>
    </source>
</evidence>
<evidence type="ECO:0000313" key="8">
    <source>
        <dbReference type="EMBL" id="KAF7683806.1"/>
    </source>
</evidence>